<dbReference type="Proteomes" id="UP001152888">
    <property type="component" value="Unassembled WGS sequence"/>
</dbReference>
<keyword evidence="3" id="KW-1185">Reference proteome</keyword>
<dbReference type="OrthoDB" id="6777573at2759"/>
<reference evidence="2" key="1">
    <citation type="submission" date="2022-03" db="EMBL/GenBank/DDBJ databases">
        <authorList>
            <person name="Sayadi A."/>
        </authorList>
    </citation>
    <scope>NUCLEOTIDE SEQUENCE</scope>
</reference>
<evidence type="ECO:0000313" key="2">
    <source>
        <dbReference type="EMBL" id="CAH2015455.1"/>
    </source>
</evidence>
<feature type="compositionally biased region" description="Acidic residues" evidence="1">
    <location>
        <begin position="208"/>
        <end position="226"/>
    </location>
</feature>
<sequence length="226" mass="25043">SINGEGRQLVIHLLEYFQEENENSGPLLPTLWREAFWSQIDYIQRKIEDSLRVVISFALEGARVSLMAEVEDSASIMLSLAPTETGIQLRRKMCIATLDRTPNNLVIQLTSDHLKKPPSTPGPAPLIGALRSWSLGSVKLKLLPKNATLMTNFSLLIPASIQFLAAAAILSNHIELLMNCSVFLVSLQRSENRLLLLAADPPIPNTQSEDEIEPEEEDDSNGEDDD</sequence>
<gene>
    <name evidence="2" type="ORF">ACAOBT_LOCUS34764</name>
</gene>
<dbReference type="EMBL" id="CAKOFQ010008687">
    <property type="protein sequence ID" value="CAH2015455.1"/>
    <property type="molecule type" value="Genomic_DNA"/>
</dbReference>
<dbReference type="AlphaFoldDB" id="A0A9P0Q8S7"/>
<feature type="region of interest" description="Disordered" evidence="1">
    <location>
        <begin position="199"/>
        <end position="226"/>
    </location>
</feature>
<name>A0A9P0Q8S7_ACAOB</name>
<proteinExistence type="predicted"/>
<organism evidence="2 3">
    <name type="scientific">Acanthoscelides obtectus</name>
    <name type="common">Bean weevil</name>
    <name type="synonym">Bruchus obtectus</name>
    <dbReference type="NCBI Taxonomy" id="200917"/>
    <lineage>
        <taxon>Eukaryota</taxon>
        <taxon>Metazoa</taxon>
        <taxon>Ecdysozoa</taxon>
        <taxon>Arthropoda</taxon>
        <taxon>Hexapoda</taxon>
        <taxon>Insecta</taxon>
        <taxon>Pterygota</taxon>
        <taxon>Neoptera</taxon>
        <taxon>Endopterygota</taxon>
        <taxon>Coleoptera</taxon>
        <taxon>Polyphaga</taxon>
        <taxon>Cucujiformia</taxon>
        <taxon>Chrysomeloidea</taxon>
        <taxon>Chrysomelidae</taxon>
        <taxon>Bruchinae</taxon>
        <taxon>Bruchini</taxon>
        <taxon>Acanthoscelides</taxon>
    </lineage>
</organism>
<protein>
    <submittedName>
        <fullName evidence="2">Uncharacterized protein</fullName>
    </submittedName>
</protein>
<accession>A0A9P0Q8S7</accession>
<comment type="caution">
    <text evidence="2">The sequence shown here is derived from an EMBL/GenBank/DDBJ whole genome shotgun (WGS) entry which is preliminary data.</text>
</comment>
<evidence type="ECO:0000256" key="1">
    <source>
        <dbReference type="SAM" id="MobiDB-lite"/>
    </source>
</evidence>
<feature type="non-terminal residue" evidence="2">
    <location>
        <position position="226"/>
    </location>
</feature>
<evidence type="ECO:0000313" key="3">
    <source>
        <dbReference type="Proteomes" id="UP001152888"/>
    </source>
</evidence>